<dbReference type="RefSeq" id="WP_148565513.1">
    <property type="nucleotide sequence ID" value="NZ_RXYA01000001.1"/>
</dbReference>
<keyword evidence="3 6" id="KW-0540">Nuclease</keyword>
<comment type="similarity">
    <text evidence="6">Belongs to the MrnC RNase family.</text>
</comment>
<dbReference type="EC" id="3.1.26.-" evidence="6"/>
<dbReference type="InterPro" id="IPR008226">
    <property type="entry name" value="Mini3_fam"/>
</dbReference>
<keyword evidence="9" id="KW-1185">Reference proteome</keyword>
<comment type="subcellular location">
    <subcellularLocation>
        <location evidence="6">Cytoplasm</location>
    </subcellularLocation>
</comment>
<feature type="domain" description="RNase III" evidence="7">
    <location>
        <begin position="13"/>
        <end position="147"/>
    </location>
</feature>
<evidence type="ECO:0000256" key="1">
    <source>
        <dbReference type="ARBA" id="ARBA00022517"/>
    </source>
</evidence>
<dbReference type="PANTHER" id="PTHR34276">
    <property type="entry name" value="MINI-RIBONUCLEASE 3"/>
    <property type="match status" value="1"/>
</dbReference>
<evidence type="ECO:0000256" key="2">
    <source>
        <dbReference type="ARBA" id="ARBA00022552"/>
    </source>
</evidence>
<dbReference type="InterPro" id="IPR000999">
    <property type="entry name" value="RNase_III_dom"/>
</dbReference>
<organism evidence="8 9">
    <name type="scientific">Acetobacterium paludosum</name>
    <dbReference type="NCBI Taxonomy" id="52693"/>
    <lineage>
        <taxon>Bacteria</taxon>
        <taxon>Bacillati</taxon>
        <taxon>Bacillota</taxon>
        <taxon>Clostridia</taxon>
        <taxon>Eubacteriales</taxon>
        <taxon>Eubacteriaceae</taxon>
        <taxon>Acetobacterium</taxon>
    </lineage>
</organism>
<evidence type="ECO:0000256" key="5">
    <source>
        <dbReference type="ARBA" id="ARBA00022801"/>
    </source>
</evidence>
<keyword evidence="2 6" id="KW-0698">rRNA processing</keyword>
<comment type="caution">
    <text evidence="8">The sequence shown here is derived from an EMBL/GenBank/DDBJ whole genome shotgun (WGS) entry which is preliminary data.</text>
</comment>
<dbReference type="InterPro" id="IPR036389">
    <property type="entry name" value="RNase_III_sf"/>
</dbReference>
<dbReference type="PANTHER" id="PTHR34276:SF1">
    <property type="entry name" value="MINI-RIBONUCLEASE 3"/>
    <property type="match status" value="1"/>
</dbReference>
<keyword evidence="6" id="KW-0963">Cytoplasm</keyword>
<evidence type="ECO:0000313" key="8">
    <source>
        <dbReference type="EMBL" id="MBC3886889.1"/>
    </source>
</evidence>
<dbReference type="HAMAP" id="MF_01468">
    <property type="entry name" value="RNase_Mini_III"/>
    <property type="match status" value="1"/>
</dbReference>
<dbReference type="AlphaFoldDB" id="A0A923HQE0"/>
<dbReference type="SMART" id="SM00535">
    <property type="entry name" value="RIBOc"/>
    <property type="match status" value="1"/>
</dbReference>
<dbReference type="GO" id="GO:0005737">
    <property type="term" value="C:cytoplasm"/>
    <property type="evidence" value="ECO:0007669"/>
    <property type="project" value="UniProtKB-SubCell"/>
</dbReference>
<evidence type="ECO:0000259" key="7">
    <source>
        <dbReference type="SMART" id="SM00535"/>
    </source>
</evidence>
<dbReference type="Pfam" id="PF00636">
    <property type="entry name" value="Ribonuclease_3"/>
    <property type="match status" value="1"/>
</dbReference>
<comment type="cofactor">
    <cofactor evidence="6">
        <name>Mg(2+)</name>
        <dbReference type="ChEBI" id="CHEBI:18420"/>
    </cofactor>
</comment>
<dbReference type="GO" id="GO:0004525">
    <property type="term" value="F:ribonuclease III activity"/>
    <property type="evidence" value="ECO:0007669"/>
    <property type="project" value="InterPro"/>
</dbReference>
<dbReference type="GO" id="GO:0019843">
    <property type="term" value="F:rRNA binding"/>
    <property type="evidence" value="ECO:0007669"/>
    <property type="project" value="UniProtKB-UniRule"/>
</dbReference>
<evidence type="ECO:0000313" key="9">
    <source>
        <dbReference type="Proteomes" id="UP000616595"/>
    </source>
</evidence>
<comment type="function">
    <text evidence="6">Involved in correct processing of both the 5' and 3' ends of 23S rRNA precursor. Processes 30S rRNA precursor transcript even in absence of ribonuclease 3 (Rnc); Rnc processes 30S rRNA into smaller rRNA precursors.</text>
</comment>
<feature type="active site" evidence="6">
    <location>
        <position position="37"/>
    </location>
</feature>
<dbReference type="Gene3D" id="1.10.1520.10">
    <property type="entry name" value="Ribonuclease III domain"/>
    <property type="match status" value="1"/>
</dbReference>
<keyword evidence="6" id="KW-0460">Magnesium</keyword>
<keyword evidence="4 6" id="KW-0255">Endonuclease</keyword>
<protein>
    <recommendedName>
        <fullName evidence="6">Mini-ribonuclease 3</fullName>
        <shortName evidence="6">Mini-3</shortName>
        <shortName evidence="6">Mini-RNase 3</shortName>
        <ecNumber evidence="6">3.1.26.-</ecNumber>
    </recommendedName>
    <alternativeName>
        <fullName evidence="6">Mini-RNase III</fullName>
        <shortName evidence="6">Mini-III</shortName>
    </alternativeName>
</protein>
<reference evidence="8" key="2">
    <citation type="submission" date="2020-10" db="EMBL/GenBank/DDBJ databases">
        <title>Comparative genomics of the Acetobacterium genus.</title>
        <authorList>
            <person name="Marshall C."/>
            <person name="May H."/>
            <person name="Norman S."/>
        </authorList>
    </citation>
    <scope>NUCLEOTIDE SEQUENCE</scope>
    <source>
        <strain evidence="8">DER-2019</strain>
    </source>
</reference>
<dbReference type="PIRSF" id="PIRSF005520">
    <property type="entry name" value="UCP005520"/>
    <property type="match status" value="1"/>
</dbReference>
<name>A0A923HQE0_9FIRM</name>
<keyword evidence="5 6" id="KW-0378">Hydrolase</keyword>
<sequence length="151" mass="16668">MEKSLTDLETIKSALDKSFTKAQASALNPLALAYIGDGIYSDAIRKYLIGCGHQNVNFMTKTSVKYVRASAQSLVIHALIPELTEAEHRIVKRGRNTSSQVPKNAKASDYRYATGFEALIGYLYLSSETDRLDALIIQSIELVNQQLAAKK</sequence>
<accession>A0A923HQE0</accession>
<dbReference type="GO" id="GO:0006364">
    <property type="term" value="P:rRNA processing"/>
    <property type="evidence" value="ECO:0007669"/>
    <property type="project" value="UniProtKB-UniRule"/>
</dbReference>
<keyword evidence="6" id="KW-0694">RNA-binding</keyword>
<dbReference type="Proteomes" id="UP000616595">
    <property type="component" value="Unassembled WGS sequence"/>
</dbReference>
<evidence type="ECO:0000256" key="6">
    <source>
        <dbReference type="HAMAP-Rule" id="MF_01468"/>
    </source>
</evidence>
<comment type="subunit">
    <text evidence="6">Homodimer.</text>
</comment>
<evidence type="ECO:0000256" key="3">
    <source>
        <dbReference type="ARBA" id="ARBA00022722"/>
    </source>
</evidence>
<dbReference type="EMBL" id="WJBD01000001">
    <property type="protein sequence ID" value="MBC3886889.1"/>
    <property type="molecule type" value="Genomic_DNA"/>
</dbReference>
<keyword evidence="6" id="KW-0699">rRNA-binding</keyword>
<reference evidence="8" key="1">
    <citation type="submission" date="2019-10" db="EMBL/GenBank/DDBJ databases">
        <authorList>
            <person name="Ross D.E."/>
            <person name="Gulliver D."/>
        </authorList>
    </citation>
    <scope>NUCLEOTIDE SEQUENCE</scope>
    <source>
        <strain evidence="8">DER-2019</strain>
    </source>
</reference>
<proteinExistence type="inferred from homology"/>
<keyword evidence="1 6" id="KW-0690">Ribosome biogenesis</keyword>
<evidence type="ECO:0000256" key="4">
    <source>
        <dbReference type="ARBA" id="ARBA00022759"/>
    </source>
</evidence>
<gene>
    <name evidence="6" type="primary">mrnC</name>
    <name evidence="8" type="ORF">GH810_00990</name>
</gene>
<dbReference type="OrthoDB" id="46571at2"/>
<dbReference type="SUPFAM" id="SSF69065">
    <property type="entry name" value="RNase III domain-like"/>
    <property type="match status" value="1"/>
</dbReference>